<keyword evidence="3" id="KW-1185">Reference proteome</keyword>
<dbReference type="InterPro" id="IPR013149">
    <property type="entry name" value="ADH-like_C"/>
</dbReference>
<dbReference type="InterPro" id="IPR052711">
    <property type="entry name" value="Zinc_ADH-like"/>
</dbReference>
<protein>
    <submittedName>
        <fullName evidence="2">Alcohol dehydrogenase</fullName>
    </submittedName>
</protein>
<dbReference type="EMBL" id="JBFXLS010000003">
    <property type="protein sequence ID" value="KAL2833736.1"/>
    <property type="molecule type" value="Genomic_DNA"/>
</dbReference>
<accession>A0ABR4J123</accession>
<dbReference type="InterPro" id="IPR020843">
    <property type="entry name" value="ER"/>
</dbReference>
<dbReference type="InterPro" id="IPR013154">
    <property type="entry name" value="ADH-like_N"/>
</dbReference>
<dbReference type="SUPFAM" id="SSF50129">
    <property type="entry name" value="GroES-like"/>
    <property type="match status" value="1"/>
</dbReference>
<feature type="domain" description="Enoyl reductase (ER)" evidence="1">
    <location>
        <begin position="16"/>
        <end position="347"/>
    </location>
</feature>
<dbReference type="SUPFAM" id="SSF51735">
    <property type="entry name" value="NAD(P)-binding Rossmann-fold domains"/>
    <property type="match status" value="1"/>
</dbReference>
<dbReference type="Pfam" id="PF08240">
    <property type="entry name" value="ADH_N"/>
    <property type="match status" value="1"/>
</dbReference>
<dbReference type="Gene3D" id="3.90.180.10">
    <property type="entry name" value="Medium-chain alcohol dehydrogenases, catalytic domain"/>
    <property type="match status" value="1"/>
</dbReference>
<gene>
    <name evidence="2" type="ORF">BDW59DRAFT_138113</name>
</gene>
<proteinExistence type="predicted"/>
<organism evidence="2 3">
    <name type="scientific">Aspergillus cavernicola</name>
    <dbReference type="NCBI Taxonomy" id="176166"/>
    <lineage>
        <taxon>Eukaryota</taxon>
        <taxon>Fungi</taxon>
        <taxon>Dikarya</taxon>
        <taxon>Ascomycota</taxon>
        <taxon>Pezizomycotina</taxon>
        <taxon>Eurotiomycetes</taxon>
        <taxon>Eurotiomycetidae</taxon>
        <taxon>Eurotiales</taxon>
        <taxon>Aspergillaceae</taxon>
        <taxon>Aspergillus</taxon>
        <taxon>Aspergillus subgen. Nidulantes</taxon>
    </lineage>
</organism>
<dbReference type="CDD" id="cd08276">
    <property type="entry name" value="MDR7"/>
    <property type="match status" value="1"/>
</dbReference>
<evidence type="ECO:0000259" key="1">
    <source>
        <dbReference type="SMART" id="SM00829"/>
    </source>
</evidence>
<name>A0ABR4J123_9EURO</name>
<dbReference type="InterPro" id="IPR011032">
    <property type="entry name" value="GroES-like_sf"/>
</dbReference>
<dbReference type="PANTHER" id="PTHR45033:SF2">
    <property type="entry name" value="ZINC-TYPE ALCOHOL DEHYDROGENASE-LIKE PROTEIN C1773.06C"/>
    <property type="match status" value="1"/>
</dbReference>
<reference evidence="2 3" key="1">
    <citation type="submission" date="2024-07" db="EMBL/GenBank/DDBJ databases">
        <title>Section-level genome sequencing and comparative genomics of Aspergillus sections Usti and Cavernicolus.</title>
        <authorList>
            <consortium name="Lawrence Berkeley National Laboratory"/>
            <person name="Nybo J.L."/>
            <person name="Vesth T.C."/>
            <person name="Theobald S."/>
            <person name="Frisvad J.C."/>
            <person name="Larsen T.O."/>
            <person name="Kjaerboelling I."/>
            <person name="Rothschild-Mancinelli K."/>
            <person name="Lyhne E.K."/>
            <person name="Kogle M.E."/>
            <person name="Barry K."/>
            <person name="Clum A."/>
            <person name="Na H."/>
            <person name="Ledsgaard L."/>
            <person name="Lin J."/>
            <person name="Lipzen A."/>
            <person name="Kuo A."/>
            <person name="Riley R."/>
            <person name="Mondo S."/>
            <person name="LaButti K."/>
            <person name="Haridas S."/>
            <person name="Pangalinan J."/>
            <person name="Salamov A.A."/>
            <person name="Simmons B.A."/>
            <person name="Magnuson J.K."/>
            <person name="Chen J."/>
            <person name="Drula E."/>
            <person name="Henrissat B."/>
            <person name="Wiebenga A."/>
            <person name="Lubbers R.J."/>
            <person name="Gomes A.C."/>
            <person name="Makela M.R."/>
            <person name="Stajich J."/>
            <person name="Grigoriev I.V."/>
            <person name="Mortensen U.H."/>
            <person name="De vries R.P."/>
            <person name="Baker S.E."/>
            <person name="Andersen M.R."/>
        </authorList>
    </citation>
    <scope>NUCLEOTIDE SEQUENCE [LARGE SCALE GENOMIC DNA]</scope>
    <source>
        <strain evidence="2 3">CBS 600.67</strain>
    </source>
</reference>
<dbReference type="Gene3D" id="3.40.50.720">
    <property type="entry name" value="NAD(P)-binding Rossmann-like Domain"/>
    <property type="match status" value="1"/>
</dbReference>
<evidence type="ECO:0000313" key="2">
    <source>
        <dbReference type="EMBL" id="KAL2833736.1"/>
    </source>
</evidence>
<dbReference type="PANTHER" id="PTHR45033">
    <property type="match status" value="1"/>
</dbReference>
<evidence type="ECO:0000313" key="3">
    <source>
        <dbReference type="Proteomes" id="UP001610335"/>
    </source>
</evidence>
<dbReference type="InterPro" id="IPR036291">
    <property type="entry name" value="NAD(P)-bd_dom_sf"/>
</dbReference>
<dbReference type="Pfam" id="PF00107">
    <property type="entry name" value="ADH_zinc_N"/>
    <property type="match status" value="1"/>
</dbReference>
<dbReference type="Proteomes" id="UP001610335">
    <property type="component" value="Unassembled WGS sequence"/>
</dbReference>
<sequence length="350" mass="36922">MSIITTPAWLLTGQSGTDSLEFTEAHELPPLGENDVLVRIHAASLNYRELLIAKGKFNLPFTPPVTPGSDGAGIILATGSSVTSFKKGDRIVTHLTVNTPENGATTFADINTGLGQKVDGTIRKYGVFDVSSVVGMPESLSFAEAATLTCSGLTAWNALFGIRGRGVGAGDVVLVQGTGGVSVAALQFALASGATVIATTSSDVKAERLKVLGAQHVINYRTTPNWGEVAKSLTPDNRGADVVVDVGGPSTVAQSLKAVRTDGLIALAGLLGVGTEANVPSIMDGLTYLCTTRGFLLGSRVQFREMNRFIDHKGIKPVVDEKVFSFQEVREAFEYVDAQKHFSKVVIEIE</sequence>
<dbReference type="SMART" id="SM00829">
    <property type="entry name" value="PKS_ER"/>
    <property type="match status" value="1"/>
</dbReference>
<comment type="caution">
    <text evidence="2">The sequence shown here is derived from an EMBL/GenBank/DDBJ whole genome shotgun (WGS) entry which is preliminary data.</text>
</comment>